<protein>
    <submittedName>
        <fullName evidence="1">Uncharacterized protein</fullName>
    </submittedName>
</protein>
<dbReference type="Proteomes" id="UP001457282">
    <property type="component" value="Unassembled WGS sequence"/>
</dbReference>
<gene>
    <name evidence="1" type="ORF">M0R45_031092</name>
</gene>
<evidence type="ECO:0000313" key="2">
    <source>
        <dbReference type="Proteomes" id="UP001457282"/>
    </source>
</evidence>
<organism evidence="1 2">
    <name type="scientific">Rubus argutus</name>
    <name type="common">Southern blackberry</name>
    <dbReference type="NCBI Taxonomy" id="59490"/>
    <lineage>
        <taxon>Eukaryota</taxon>
        <taxon>Viridiplantae</taxon>
        <taxon>Streptophyta</taxon>
        <taxon>Embryophyta</taxon>
        <taxon>Tracheophyta</taxon>
        <taxon>Spermatophyta</taxon>
        <taxon>Magnoliopsida</taxon>
        <taxon>eudicotyledons</taxon>
        <taxon>Gunneridae</taxon>
        <taxon>Pentapetalae</taxon>
        <taxon>rosids</taxon>
        <taxon>fabids</taxon>
        <taxon>Rosales</taxon>
        <taxon>Rosaceae</taxon>
        <taxon>Rosoideae</taxon>
        <taxon>Rosoideae incertae sedis</taxon>
        <taxon>Rubus</taxon>
    </lineage>
</organism>
<dbReference type="EMBL" id="JBEDUW010000006">
    <property type="protein sequence ID" value="KAK9922637.1"/>
    <property type="molecule type" value="Genomic_DNA"/>
</dbReference>
<keyword evidence="2" id="KW-1185">Reference proteome</keyword>
<evidence type="ECO:0000313" key="1">
    <source>
        <dbReference type="EMBL" id="KAK9922637.1"/>
    </source>
</evidence>
<comment type="caution">
    <text evidence="1">The sequence shown here is derived from an EMBL/GenBank/DDBJ whole genome shotgun (WGS) entry which is preliminary data.</text>
</comment>
<name>A0AAW1WH25_RUBAR</name>
<reference evidence="1 2" key="1">
    <citation type="journal article" date="2023" name="G3 (Bethesda)">
        <title>A chromosome-length genome assembly and annotation of blackberry (Rubus argutus, cv. 'Hillquist').</title>
        <authorList>
            <person name="Bruna T."/>
            <person name="Aryal R."/>
            <person name="Dudchenko O."/>
            <person name="Sargent D.J."/>
            <person name="Mead D."/>
            <person name="Buti M."/>
            <person name="Cavallini A."/>
            <person name="Hytonen T."/>
            <person name="Andres J."/>
            <person name="Pham M."/>
            <person name="Weisz D."/>
            <person name="Mascagni F."/>
            <person name="Usai G."/>
            <person name="Natali L."/>
            <person name="Bassil N."/>
            <person name="Fernandez G.E."/>
            <person name="Lomsadze A."/>
            <person name="Armour M."/>
            <person name="Olukolu B."/>
            <person name="Poorten T."/>
            <person name="Britton C."/>
            <person name="Davik J."/>
            <person name="Ashrafi H."/>
            <person name="Aiden E.L."/>
            <person name="Borodovsky M."/>
            <person name="Worthington M."/>
        </authorList>
    </citation>
    <scope>NUCLEOTIDE SEQUENCE [LARGE SCALE GENOMIC DNA]</scope>
    <source>
        <strain evidence="1">PI 553951</strain>
    </source>
</reference>
<accession>A0AAW1WH25</accession>
<dbReference type="AlphaFoldDB" id="A0AAW1WH25"/>
<sequence>MHQAIQYKSWAALHSSATLPLRCTTPAEVISEANSNINTTERTTRNFNVNIDPVKISNLVSENAVNR</sequence>
<proteinExistence type="predicted"/>